<reference evidence="7" key="1">
    <citation type="submission" date="2022-12" db="EMBL/GenBank/DDBJ databases">
        <title>Chromosome-level genome assembly of the bean flower thrips Megalurothrips usitatus.</title>
        <authorList>
            <person name="Ma L."/>
            <person name="Liu Q."/>
            <person name="Li H."/>
            <person name="Cai W."/>
        </authorList>
    </citation>
    <scope>NUCLEOTIDE SEQUENCE</scope>
    <source>
        <strain evidence="7">Cailab_2022a</strain>
    </source>
</reference>
<organism evidence="7 8">
    <name type="scientific">Megalurothrips usitatus</name>
    <name type="common">bean blossom thrips</name>
    <dbReference type="NCBI Taxonomy" id="439358"/>
    <lineage>
        <taxon>Eukaryota</taxon>
        <taxon>Metazoa</taxon>
        <taxon>Ecdysozoa</taxon>
        <taxon>Arthropoda</taxon>
        <taxon>Hexapoda</taxon>
        <taxon>Insecta</taxon>
        <taxon>Pterygota</taxon>
        <taxon>Neoptera</taxon>
        <taxon>Paraneoptera</taxon>
        <taxon>Thysanoptera</taxon>
        <taxon>Terebrantia</taxon>
        <taxon>Thripoidea</taxon>
        <taxon>Thripidae</taxon>
        <taxon>Megalurothrips</taxon>
    </lineage>
</organism>
<feature type="transmembrane region" description="Helical" evidence="5">
    <location>
        <begin position="127"/>
        <end position="148"/>
    </location>
</feature>
<feature type="transmembrane region" description="Helical" evidence="5">
    <location>
        <begin position="101"/>
        <end position="121"/>
    </location>
</feature>
<keyword evidence="3 5" id="KW-1133">Transmembrane helix</keyword>
<evidence type="ECO:0000256" key="1">
    <source>
        <dbReference type="ARBA" id="ARBA00004141"/>
    </source>
</evidence>
<feature type="transmembrane region" description="Helical" evidence="5">
    <location>
        <begin position="74"/>
        <end position="94"/>
    </location>
</feature>
<dbReference type="Proteomes" id="UP001075354">
    <property type="component" value="Chromosome 6"/>
</dbReference>
<dbReference type="InterPro" id="IPR005828">
    <property type="entry name" value="MFS_sugar_transport-like"/>
</dbReference>
<feature type="transmembrane region" description="Helical" evidence="5">
    <location>
        <begin position="188"/>
        <end position="207"/>
    </location>
</feature>
<gene>
    <name evidence="7" type="ORF">ONE63_008827</name>
</gene>
<dbReference type="AlphaFoldDB" id="A0AAV7XRN9"/>
<name>A0AAV7XRN9_9NEOP</name>
<dbReference type="PANTHER" id="PTHR48021:SF24">
    <property type="entry name" value="MAJOR FACILITATOR SUPERFAMILY (MFS) PROFILE DOMAIN-CONTAINING PROTEIN"/>
    <property type="match status" value="1"/>
</dbReference>
<keyword evidence="8" id="KW-1185">Reference proteome</keyword>
<dbReference type="EMBL" id="JAPTSV010000006">
    <property type="protein sequence ID" value="KAJ1527308.1"/>
    <property type="molecule type" value="Genomic_DNA"/>
</dbReference>
<keyword evidence="2 5" id="KW-0812">Transmembrane</keyword>
<proteinExistence type="predicted"/>
<feature type="transmembrane region" description="Helical" evidence="5">
    <location>
        <begin position="160"/>
        <end position="182"/>
    </location>
</feature>
<protein>
    <recommendedName>
        <fullName evidence="6">Major facilitator superfamily (MFS) profile domain-containing protein</fullName>
    </recommendedName>
</protein>
<evidence type="ECO:0000259" key="6">
    <source>
        <dbReference type="PROSITE" id="PS50850"/>
    </source>
</evidence>
<feature type="domain" description="Major facilitator superfamily (MFS) profile" evidence="6">
    <location>
        <begin position="31"/>
        <end position="264"/>
    </location>
</feature>
<comment type="subcellular location">
    <subcellularLocation>
        <location evidence="1">Membrane</location>
        <topology evidence="1">Multi-pass membrane protein</topology>
    </subcellularLocation>
</comment>
<dbReference type="PROSITE" id="PS50850">
    <property type="entry name" value="MFS"/>
    <property type="match status" value="1"/>
</dbReference>
<dbReference type="InterPro" id="IPR020846">
    <property type="entry name" value="MFS_dom"/>
</dbReference>
<evidence type="ECO:0000256" key="3">
    <source>
        <dbReference type="ARBA" id="ARBA00022989"/>
    </source>
</evidence>
<dbReference type="Pfam" id="PF00083">
    <property type="entry name" value="Sugar_tr"/>
    <property type="match status" value="1"/>
</dbReference>
<evidence type="ECO:0000256" key="5">
    <source>
        <dbReference type="SAM" id="Phobius"/>
    </source>
</evidence>
<accession>A0AAV7XRN9</accession>
<evidence type="ECO:0000256" key="4">
    <source>
        <dbReference type="ARBA" id="ARBA00023136"/>
    </source>
</evidence>
<dbReference type="PANTHER" id="PTHR48021">
    <property type="match status" value="1"/>
</dbReference>
<dbReference type="SUPFAM" id="SSF103473">
    <property type="entry name" value="MFS general substrate transporter"/>
    <property type="match status" value="1"/>
</dbReference>
<evidence type="ECO:0000256" key="2">
    <source>
        <dbReference type="ARBA" id="ARBA00022692"/>
    </source>
</evidence>
<comment type="caution">
    <text evidence="7">The sequence shown here is derived from an EMBL/GenBank/DDBJ whole genome shotgun (WGS) entry which is preliminary data.</text>
</comment>
<sequence length="264" mass="27708">MTLSVGPSPGARKDDGDDCGKKVSLRTALPQIAACVAANSFYLPDGAVLGYSAILIPQLELPDSDITVTRLQTAWLTSLMMLVVPVGEAVAVVLMERWGRVHALQLSLVPFCAGSIVIALADSFTLILVGKVLVGISLAVGTSPASIYATEVARPDLRGALITAGPLIGAAGLLVAYAAGALVAWRGVSWVCCAAAAVPLLLLTFCCPESPVWLVQRGRLADAERSLRRLAPTDAPKVSRAPRAAARVSSHQVFEKILEKKNYI</sequence>
<dbReference type="GO" id="GO:0022857">
    <property type="term" value="F:transmembrane transporter activity"/>
    <property type="evidence" value="ECO:0007669"/>
    <property type="project" value="InterPro"/>
</dbReference>
<evidence type="ECO:0000313" key="7">
    <source>
        <dbReference type="EMBL" id="KAJ1527308.1"/>
    </source>
</evidence>
<dbReference type="InterPro" id="IPR036259">
    <property type="entry name" value="MFS_trans_sf"/>
</dbReference>
<dbReference type="Gene3D" id="1.20.1250.20">
    <property type="entry name" value="MFS general substrate transporter like domains"/>
    <property type="match status" value="1"/>
</dbReference>
<evidence type="ECO:0000313" key="8">
    <source>
        <dbReference type="Proteomes" id="UP001075354"/>
    </source>
</evidence>
<dbReference type="InterPro" id="IPR050549">
    <property type="entry name" value="MFS_Trehalose_Transporter"/>
</dbReference>
<keyword evidence="4 5" id="KW-0472">Membrane</keyword>
<dbReference type="GO" id="GO:0016020">
    <property type="term" value="C:membrane"/>
    <property type="evidence" value="ECO:0007669"/>
    <property type="project" value="UniProtKB-SubCell"/>
</dbReference>